<evidence type="ECO:0000256" key="17">
    <source>
        <dbReference type="SAM" id="MobiDB-lite"/>
    </source>
</evidence>
<feature type="repeat" description="ANK" evidence="14">
    <location>
        <begin position="603"/>
        <end position="635"/>
    </location>
</feature>
<dbReference type="Pfam" id="PF13857">
    <property type="entry name" value="Ank_5"/>
    <property type="match status" value="1"/>
</dbReference>
<proteinExistence type="inferred from homology"/>
<keyword evidence="13" id="KW-0539">Nucleus</keyword>
<dbReference type="Pfam" id="PF12796">
    <property type="entry name" value="Ank_2"/>
    <property type="match status" value="1"/>
</dbReference>
<keyword evidence="6" id="KW-0433">Leucine-rich repeat</keyword>
<feature type="compositionally biased region" description="Basic residues" evidence="17">
    <location>
        <begin position="715"/>
        <end position="724"/>
    </location>
</feature>
<feature type="repeat" description="ANK" evidence="14">
    <location>
        <begin position="567"/>
        <end position="599"/>
    </location>
</feature>
<organism evidence="18 19">
    <name type="scientific">Mizuhopecten yessoensis</name>
    <name type="common">Japanese scallop</name>
    <name type="synonym">Patinopecten yessoensis</name>
    <dbReference type="NCBI Taxonomy" id="6573"/>
    <lineage>
        <taxon>Eukaryota</taxon>
        <taxon>Metazoa</taxon>
        <taxon>Spiralia</taxon>
        <taxon>Lophotrochozoa</taxon>
        <taxon>Mollusca</taxon>
        <taxon>Bivalvia</taxon>
        <taxon>Autobranchia</taxon>
        <taxon>Pteriomorphia</taxon>
        <taxon>Pectinida</taxon>
        <taxon>Pectinoidea</taxon>
        <taxon>Pectinidae</taxon>
        <taxon>Mizuhopecten</taxon>
    </lineage>
</organism>
<dbReference type="Gene3D" id="3.80.10.10">
    <property type="entry name" value="Ribonuclease Inhibitor"/>
    <property type="match status" value="1"/>
</dbReference>
<dbReference type="PROSITE" id="PS50297">
    <property type="entry name" value="ANK_REP_REGION"/>
    <property type="match status" value="3"/>
</dbReference>
<dbReference type="GO" id="GO:0000724">
    <property type="term" value="P:double-strand break repair via homologous recombination"/>
    <property type="evidence" value="ECO:0007669"/>
    <property type="project" value="TreeGrafter"/>
</dbReference>
<evidence type="ECO:0000256" key="1">
    <source>
        <dbReference type="ARBA" id="ARBA00004123"/>
    </source>
</evidence>
<keyword evidence="19" id="KW-1185">Reference proteome</keyword>
<dbReference type="InterPro" id="IPR032675">
    <property type="entry name" value="LRR_dom_sf"/>
</dbReference>
<dbReference type="InterPro" id="IPR001611">
    <property type="entry name" value="Leu-rich_rpt"/>
</dbReference>
<comment type="subcellular location">
    <subcellularLocation>
        <location evidence="2">Chromosome</location>
    </subcellularLocation>
    <subcellularLocation>
        <location evidence="1">Nucleus</location>
    </subcellularLocation>
</comment>
<feature type="compositionally biased region" description="Basic and acidic residues" evidence="17">
    <location>
        <begin position="501"/>
        <end position="513"/>
    </location>
</feature>
<protein>
    <recommendedName>
        <fullName evidence="4">Tonsoku-like protein</fullName>
    </recommendedName>
</protein>
<dbReference type="PANTHER" id="PTHR46358">
    <property type="entry name" value="TONSOKU-LIKE PROTEIN"/>
    <property type="match status" value="1"/>
</dbReference>
<evidence type="ECO:0000256" key="2">
    <source>
        <dbReference type="ARBA" id="ARBA00004286"/>
    </source>
</evidence>
<keyword evidence="9 15" id="KW-0802">TPR repeat</keyword>
<dbReference type="SUPFAM" id="SSF52047">
    <property type="entry name" value="RNI-like"/>
    <property type="match status" value="1"/>
</dbReference>
<dbReference type="OrthoDB" id="5806726at2759"/>
<evidence type="ECO:0000256" key="3">
    <source>
        <dbReference type="ARBA" id="ARBA00010999"/>
    </source>
</evidence>
<dbReference type="SMART" id="SM00368">
    <property type="entry name" value="LRR_RI"/>
    <property type="match status" value="5"/>
</dbReference>
<comment type="similarity">
    <text evidence="3">Belongs to the Tonsoku family.</text>
</comment>
<dbReference type="InterPro" id="IPR019734">
    <property type="entry name" value="TPR_rpt"/>
</dbReference>
<dbReference type="GO" id="GO:0043596">
    <property type="term" value="C:nuclear replication fork"/>
    <property type="evidence" value="ECO:0007669"/>
    <property type="project" value="TreeGrafter"/>
</dbReference>
<dbReference type="Gene3D" id="1.25.40.10">
    <property type="entry name" value="Tetratricopeptide repeat domain"/>
    <property type="match status" value="2"/>
</dbReference>
<feature type="compositionally biased region" description="Low complexity" evidence="17">
    <location>
        <begin position="978"/>
        <end position="995"/>
    </location>
</feature>
<evidence type="ECO:0000256" key="5">
    <source>
        <dbReference type="ARBA" id="ARBA00022454"/>
    </source>
</evidence>
<evidence type="ECO:0000256" key="16">
    <source>
        <dbReference type="SAM" id="Coils"/>
    </source>
</evidence>
<reference evidence="18 19" key="1">
    <citation type="journal article" date="2017" name="Nat. Ecol. Evol.">
        <title>Scallop genome provides insights into evolution of bilaterian karyotype and development.</title>
        <authorList>
            <person name="Wang S."/>
            <person name="Zhang J."/>
            <person name="Jiao W."/>
            <person name="Li J."/>
            <person name="Xun X."/>
            <person name="Sun Y."/>
            <person name="Guo X."/>
            <person name="Huan P."/>
            <person name="Dong B."/>
            <person name="Zhang L."/>
            <person name="Hu X."/>
            <person name="Sun X."/>
            <person name="Wang J."/>
            <person name="Zhao C."/>
            <person name="Wang Y."/>
            <person name="Wang D."/>
            <person name="Huang X."/>
            <person name="Wang R."/>
            <person name="Lv J."/>
            <person name="Li Y."/>
            <person name="Zhang Z."/>
            <person name="Liu B."/>
            <person name="Lu W."/>
            <person name="Hui Y."/>
            <person name="Liang J."/>
            <person name="Zhou Z."/>
            <person name="Hou R."/>
            <person name="Li X."/>
            <person name="Liu Y."/>
            <person name="Li H."/>
            <person name="Ning X."/>
            <person name="Lin Y."/>
            <person name="Zhao L."/>
            <person name="Xing Q."/>
            <person name="Dou J."/>
            <person name="Li Y."/>
            <person name="Mao J."/>
            <person name="Guo H."/>
            <person name="Dou H."/>
            <person name="Li T."/>
            <person name="Mu C."/>
            <person name="Jiang W."/>
            <person name="Fu Q."/>
            <person name="Fu X."/>
            <person name="Miao Y."/>
            <person name="Liu J."/>
            <person name="Yu Q."/>
            <person name="Li R."/>
            <person name="Liao H."/>
            <person name="Li X."/>
            <person name="Kong Y."/>
            <person name="Jiang Z."/>
            <person name="Chourrout D."/>
            <person name="Li R."/>
            <person name="Bao Z."/>
        </authorList>
    </citation>
    <scope>NUCLEOTIDE SEQUENCE [LARGE SCALE GENOMIC DNA]</scope>
    <source>
        <strain evidence="18 19">PY_sf001</strain>
    </source>
</reference>
<keyword evidence="8" id="KW-0227">DNA damage</keyword>
<feature type="repeat" description="TPR" evidence="15">
    <location>
        <begin position="357"/>
        <end position="390"/>
    </location>
</feature>
<evidence type="ECO:0000256" key="13">
    <source>
        <dbReference type="ARBA" id="ARBA00023242"/>
    </source>
</evidence>
<dbReference type="SMART" id="SM00248">
    <property type="entry name" value="ANK"/>
    <property type="match status" value="3"/>
</dbReference>
<feature type="compositionally biased region" description="Polar residues" evidence="17">
    <location>
        <begin position="801"/>
        <end position="815"/>
    </location>
</feature>
<feature type="region of interest" description="Disordered" evidence="17">
    <location>
        <begin position="470"/>
        <end position="513"/>
    </location>
</feature>
<dbReference type="InterPro" id="IPR002110">
    <property type="entry name" value="Ankyrin_rpt"/>
</dbReference>
<dbReference type="SUPFAM" id="SSF48452">
    <property type="entry name" value="TPR-like"/>
    <property type="match status" value="3"/>
</dbReference>
<dbReference type="InterPro" id="IPR011990">
    <property type="entry name" value="TPR-like_helical_dom_sf"/>
</dbReference>
<dbReference type="SMART" id="SM00367">
    <property type="entry name" value="LRR_CC"/>
    <property type="match status" value="4"/>
</dbReference>
<evidence type="ECO:0000256" key="14">
    <source>
        <dbReference type="PROSITE-ProRule" id="PRU00023"/>
    </source>
</evidence>
<dbReference type="GO" id="GO:0006325">
    <property type="term" value="P:chromatin organization"/>
    <property type="evidence" value="ECO:0007669"/>
    <property type="project" value="UniProtKB-KW"/>
</dbReference>
<evidence type="ECO:0000256" key="11">
    <source>
        <dbReference type="ARBA" id="ARBA00023043"/>
    </source>
</evidence>
<dbReference type="Pfam" id="PF13181">
    <property type="entry name" value="TPR_8"/>
    <property type="match status" value="2"/>
</dbReference>
<evidence type="ECO:0000313" key="19">
    <source>
        <dbReference type="Proteomes" id="UP000242188"/>
    </source>
</evidence>
<dbReference type="PROSITE" id="PS50088">
    <property type="entry name" value="ANK_REPEAT"/>
    <property type="match status" value="3"/>
</dbReference>
<feature type="coiled-coil region" evidence="16">
    <location>
        <begin position="2"/>
        <end position="62"/>
    </location>
</feature>
<dbReference type="InterPro" id="IPR052311">
    <property type="entry name" value="MMS22L-TONSL_complex_comp"/>
</dbReference>
<evidence type="ECO:0000256" key="6">
    <source>
        <dbReference type="ARBA" id="ARBA00022614"/>
    </source>
</evidence>
<dbReference type="InterPro" id="IPR006553">
    <property type="entry name" value="Leu-rich_rpt_Cys-con_subtyp"/>
</dbReference>
<evidence type="ECO:0000256" key="7">
    <source>
        <dbReference type="ARBA" id="ARBA00022737"/>
    </source>
</evidence>
<dbReference type="EMBL" id="NEDP02000981">
    <property type="protein sequence ID" value="OWF54535.1"/>
    <property type="molecule type" value="Genomic_DNA"/>
</dbReference>
<feature type="repeat" description="TPR" evidence="15">
    <location>
        <begin position="167"/>
        <end position="200"/>
    </location>
</feature>
<evidence type="ECO:0000256" key="12">
    <source>
        <dbReference type="ARBA" id="ARBA00023204"/>
    </source>
</evidence>
<feature type="region of interest" description="Disordered" evidence="17">
    <location>
        <begin position="977"/>
        <end position="998"/>
    </location>
</feature>
<feature type="region of interest" description="Disordered" evidence="17">
    <location>
        <begin position="851"/>
        <end position="877"/>
    </location>
</feature>
<evidence type="ECO:0000256" key="4">
    <source>
        <dbReference type="ARBA" id="ARBA00017829"/>
    </source>
</evidence>
<accession>A0A210R0Z4</accession>
<dbReference type="STRING" id="6573.A0A210R0Z4"/>
<keyword evidence="5" id="KW-0158">Chromosome</keyword>
<dbReference type="GO" id="GO:0031297">
    <property type="term" value="P:replication fork processing"/>
    <property type="evidence" value="ECO:0007669"/>
    <property type="project" value="TreeGrafter"/>
</dbReference>
<dbReference type="Pfam" id="PF13516">
    <property type="entry name" value="LRR_6"/>
    <property type="match status" value="2"/>
</dbReference>
<dbReference type="InterPro" id="IPR036770">
    <property type="entry name" value="Ankyrin_rpt-contain_sf"/>
</dbReference>
<dbReference type="Proteomes" id="UP000242188">
    <property type="component" value="Unassembled WGS sequence"/>
</dbReference>
<dbReference type="PROSITE" id="PS50005">
    <property type="entry name" value="TPR"/>
    <property type="match status" value="2"/>
</dbReference>
<name>A0A210R0Z4_MIZYE</name>
<feature type="region of interest" description="Disordered" evidence="17">
    <location>
        <begin position="696"/>
        <end position="815"/>
    </location>
</feature>
<evidence type="ECO:0000256" key="15">
    <source>
        <dbReference type="PROSITE-ProRule" id="PRU00339"/>
    </source>
</evidence>
<sequence>MNPADEKEVEKLQREKRKAERNNNLREVAVLCNCIGEILAKSARYEEAIVEHEAELAIHEALHDRIGCAVACRKVGECYCGQERYEEALQLQQRHLNLAKSCQNLLEEQRAWATIGRTYLFQIETSKGKSVREGSIKRAKDAFFKSLEVCEKLKSSVQNVEYMEMKARLYLNLGLVFDSSGDLQQCAEFMKKAISISQKHSLHSDLYRCQVSLASMYQRGGNLSQAQRYLEAAHKSAIKLKDKSLESEVFSQKAIISLLLGDYNSSKHALKKTYKLGALTQEEKDRIFRIFKAVSKMEDASLSLSDLPEGEPVKKLKLYETMGDCSAEIGNFKQALEYYSSMLTCAEAMQKPKKEMIPIYVSLAQTYADDKQFTQAIEYYNRELMCRKDDQEQMCRTWINIAECQEQRGDKYDVVSDSLVKGFHCAKDAKHRKLQVFVLKSLVEVQKAYKQSTKQIEEKCRRLKDKYNVTSDDELSEEERDSQRSDDTEDDGNLSIDDLTESEHSSSDEENIVKRVTVPVRGVAKRLTTKRNEKGETALHKACISGNLKKVKKLIEQGHPVNPRDYCGWIPLHEAANHDHSEIVSYLLEHGAAVNDRGGQHCGGVTPLIDAANCGNLDVMRVLIDHKANELAKDDEGNTALSCLRQWRERCEDALESHVLKTYEELHRLLSSPARGGPAASRSPEVLSSQLSLLSRRAKGVDNTSPDIGSLTRPVRARTKKSLSMRRTMSSDESGDSDTENIARKKMPSPAPPLVDDDDDSEELYPNPLSPVTPVTSNATQSYRQAIHQIGSSARRRKASHQSSHATKSHHSNSTAALISAEEFVDDDWLIDDLQPMKRRRIDVGNVFSTSGIRNKSSQKEKRNVINSDSESDEETTVENADLLMDTGLIGSQNTSNDNGVSDNTNLESDTEDIMLLNEEEYVSDDLPPLTLRTSRSSRPNILSQVSIPGLSTPNVTDVRGMTSKPRQMRMTQFAIRQPDSSQSSLPSEPLSQTSGVSSNLASTAAVGQVMRVKVRVKDKLLLVPAPNGGEGKTIGWLAHESSQRYYSLCGLRPFLTLTTKDGAFLAPDDPISLVLSADEEVQASVDSWDMPPLSQRYDQACRTLHTVSYRNVRTILQGCDTSGNLELQNLALRPAQVIPVFRAIQCQSNLKDLNLTGNRVGDTGLEGLLNVLGSLPNLTSLFLAGNRITSVAVKQLGDTLTGAVSTGAVLQNLSCLDLSHNSLGDSSCQYLATVVACLPSITNLNLSSCDLSAKFFQQHRVKLATALQKCDLQCVDVSCNKFGALGIELLLMSLNAARLIQLNVAGNMTTASASSHLLLHLQNYLSQENCALEELDISSSHICSEDLDFIVRILESGKYLKDLRLSGNSKLTNSVVRRILEKSGQNDTKLDQLSVEGCGLKSPLDTPFLDAVSDKLATSHPLRSLSFTCIGLDKVDIDSLSQIWLEQWKDIGQVDVTDLSVKLQVLDM</sequence>
<dbReference type="SMART" id="SM00028">
    <property type="entry name" value="TPR"/>
    <property type="match status" value="7"/>
</dbReference>
<feature type="compositionally biased region" description="Polar residues" evidence="17">
    <location>
        <begin position="773"/>
        <end position="784"/>
    </location>
</feature>
<dbReference type="Pfam" id="PF13424">
    <property type="entry name" value="TPR_12"/>
    <property type="match status" value="1"/>
</dbReference>
<evidence type="ECO:0000256" key="8">
    <source>
        <dbReference type="ARBA" id="ARBA00022763"/>
    </source>
</evidence>
<evidence type="ECO:0000256" key="10">
    <source>
        <dbReference type="ARBA" id="ARBA00022853"/>
    </source>
</evidence>
<dbReference type="Gene3D" id="1.25.40.20">
    <property type="entry name" value="Ankyrin repeat-containing domain"/>
    <property type="match status" value="1"/>
</dbReference>
<comment type="caution">
    <text evidence="18">The sequence shown here is derived from an EMBL/GenBank/DDBJ whole genome shotgun (WGS) entry which is preliminary data.</text>
</comment>
<feature type="repeat" description="ANK" evidence="14">
    <location>
        <begin position="534"/>
        <end position="566"/>
    </location>
</feature>
<keyword evidence="11 14" id="KW-0040">ANK repeat</keyword>
<keyword evidence="16" id="KW-0175">Coiled coil</keyword>
<keyword evidence="12" id="KW-0234">DNA repair</keyword>
<keyword evidence="10" id="KW-0156">Chromatin regulator</keyword>
<keyword evidence="7" id="KW-0677">Repeat</keyword>
<dbReference type="PANTHER" id="PTHR46358:SF1">
    <property type="entry name" value="TONSOKU-LIKE PROTEIN"/>
    <property type="match status" value="1"/>
</dbReference>
<feature type="compositionally biased region" description="Acidic residues" evidence="17">
    <location>
        <begin position="471"/>
        <end position="480"/>
    </location>
</feature>
<dbReference type="SUPFAM" id="SSF48403">
    <property type="entry name" value="Ankyrin repeat"/>
    <property type="match status" value="1"/>
</dbReference>
<evidence type="ECO:0000256" key="9">
    <source>
        <dbReference type="ARBA" id="ARBA00022803"/>
    </source>
</evidence>
<gene>
    <name evidence="18" type="ORF">KP79_PYT13413</name>
</gene>
<evidence type="ECO:0000313" key="18">
    <source>
        <dbReference type="EMBL" id="OWF54535.1"/>
    </source>
</evidence>